<dbReference type="EMBL" id="FOHN01000019">
    <property type="protein sequence ID" value="SET42035.1"/>
    <property type="molecule type" value="Genomic_DNA"/>
</dbReference>
<feature type="transmembrane region" description="Helical" evidence="1">
    <location>
        <begin position="5"/>
        <end position="23"/>
    </location>
</feature>
<evidence type="ECO:0000259" key="2">
    <source>
        <dbReference type="SMART" id="SM00460"/>
    </source>
</evidence>
<name>A0A1I0EAY3_9FIRM</name>
<dbReference type="SMART" id="SM00460">
    <property type="entry name" value="TGc"/>
    <property type="match status" value="1"/>
</dbReference>
<dbReference type="PANTHER" id="PTHR46333">
    <property type="entry name" value="CYTOKINESIS PROTEIN 3"/>
    <property type="match status" value="1"/>
</dbReference>
<evidence type="ECO:0000256" key="1">
    <source>
        <dbReference type="SAM" id="Phobius"/>
    </source>
</evidence>
<keyword evidence="1" id="KW-0812">Transmembrane</keyword>
<protein>
    <submittedName>
        <fullName evidence="3">Transglutaminase-like superfamily protein</fullName>
    </submittedName>
</protein>
<sequence length="282" mass="32864">MKRICFYIVCMFAVFFLILLYTGEIDFSSIAQSIHIVPSKEDAVQVVYDAIKTGETTKAVSYIGKRQRISAYASELVKEAFKIDDPVTSDDFDYMLNKYRGYTAYIKGFGIYTIHYEFEYSETAAQTKWVNQKVQQILKKLKLEDKSEYEKVKKIHDYIIEHTSYDLTVKFNSAYEGLRSNATACQGYANMAYKMFTEAGLDCRVITGVGNGISHAWNIVKIKDMWYNIDCTWDDPVGGGSRNNHYDFFLKSENDFGKHERDEEYRTIEFNEKYNMTEHSWK</sequence>
<dbReference type="InterPro" id="IPR002931">
    <property type="entry name" value="Transglutaminase-like"/>
</dbReference>
<dbReference type="Gene3D" id="3.10.620.30">
    <property type="match status" value="1"/>
</dbReference>
<keyword evidence="1" id="KW-0472">Membrane</keyword>
<dbReference type="OrthoDB" id="9788327at2"/>
<evidence type="ECO:0000313" key="4">
    <source>
        <dbReference type="Proteomes" id="UP000199800"/>
    </source>
</evidence>
<dbReference type="SUPFAM" id="SSF54001">
    <property type="entry name" value="Cysteine proteinases"/>
    <property type="match status" value="1"/>
</dbReference>
<dbReference type="GO" id="GO:0005737">
    <property type="term" value="C:cytoplasm"/>
    <property type="evidence" value="ECO:0007669"/>
    <property type="project" value="TreeGrafter"/>
</dbReference>
<dbReference type="Pfam" id="PF01841">
    <property type="entry name" value="Transglut_core"/>
    <property type="match status" value="1"/>
</dbReference>
<keyword evidence="4" id="KW-1185">Reference proteome</keyword>
<proteinExistence type="predicted"/>
<accession>A0A1I0EAY3</accession>
<organism evidence="3 4">
    <name type="scientific">[Clostridium] polysaccharolyticum</name>
    <dbReference type="NCBI Taxonomy" id="29364"/>
    <lineage>
        <taxon>Bacteria</taxon>
        <taxon>Bacillati</taxon>
        <taxon>Bacillota</taxon>
        <taxon>Clostridia</taxon>
        <taxon>Lachnospirales</taxon>
        <taxon>Lachnospiraceae</taxon>
    </lineage>
</organism>
<reference evidence="3 4" key="1">
    <citation type="submission" date="2016-10" db="EMBL/GenBank/DDBJ databases">
        <authorList>
            <person name="de Groot N.N."/>
        </authorList>
    </citation>
    <scope>NUCLEOTIDE SEQUENCE [LARGE SCALE GENOMIC DNA]</scope>
    <source>
        <strain evidence="3 4">DSM 1801</strain>
    </source>
</reference>
<feature type="domain" description="Transglutaminase-like" evidence="2">
    <location>
        <begin position="177"/>
        <end position="233"/>
    </location>
</feature>
<dbReference type="AlphaFoldDB" id="A0A1I0EAY3"/>
<dbReference type="Proteomes" id="UP000199800">
    <property type="component" value="Unassembled WGS sequence"/>
</dbReference>
<dbReference type="STRING" id="29364.SAMN04487772_11960"/>
<dbReference type="RefSeq" id="WP_092478438.1">
    <property type="nucleotide sequence ID" value="NZ_FOHN01000019.1"/>
</dbReference>
<keyword evidence="1" id="KW-1133">Transmembrane helix</keyword>
<dbReference type="InterPro" id="IPR052557">
    <property type="entry name" value="CAP/Cytokinesis_protein"/>
</dbReference>
<dbReference type="PANTHER" id="PTHR46333:SF2">
    <property type="entry name" value="CYTOKINESIS PROTEIN 3"/>
    <property type="match status" value="1"/>
</dbReference>
<dbReference type="InterPro" id="IPR038765">
    <property type="entry name" value="Papain-like_cys_pep_sf"/>
</dbReference>
<evidence type="ECO:0000313" key="3">
    <source>
        <dbReference type="EMBL" id="SET42035.1"/>
    </source>
</evidence>
<gene>
    <name evidence="3" type="ORF">SAMN04487772_11960</name>
</gene>